<evidence type="ECO:0000313" key="13">
    <source>
        <dbReference type="EMBL" id="KAH9833371.1"/>
    </source>
</evidence>
<dbReference type="InterPro" id="IPR041863">
    <property type="entry name" value="PolD2_C"/>
</dbReference>
<keyword evidence="5" id="KW-0548">Nucleotidyltransferase</keyword>
<reference evidence="13 14" key="2">
    <citation type="journal article" date="2021" name="Curr. Genet.">
        <title>Genetic response to nitrogen starvation in the aggressive Eucalyptus foliar pathogen Teratosphaeria destructans.</title>
        <authorList>
            <person name="Havenga M."/>
            <person name="Wingfield B.D."/>
            <person name="Wingfield M.J."/>
            <person name="Dreyer L.L."/>
            <person name="Roets F."/>
            <person name="Aylward J."/>
        </authorList>
    </citation>
    <scope>NUCLEOTIDE SEQUENCE [LARGE SCALE GENOMIC DNA]</scope>
    <source>
        <strain evidence="13">CMW44962</strain>
    </source>
</reference>
<protein>
    <recommendedName>
        <fullName evidence="3">DNA-directed DNA polymerase</fullName>
        <ecNumber evidence="3">2.7.7.7</ecNumber>
    </recommendedName>
</protein>
<keyword evidence="7" id="KW-0239">DNA-directed DNA polymerase</keyword>
<feature type="region of interest" description="Disordered" evidence="10">
    <location>
        <begin position="194"/>
        <end position="219"/>
    </location>
</feature>
<proteinExistence type="inferred from homology"/>
<reference evidence="13 14" key="1">
    <citation type="journal article" date="2018" name="IMA Fungus">
        <title>IMA Genome-F 10: Nine draft genome sequences of Claviceps purpurea s.lat., including C. arundinis, C. humidiphila, and C. cf. spartinae, pseudomolecules for the pitch canker pathogen Fusarium circinatum, draft genome of Davidsoniella eucalypti, Grosmannia galeiformis, Quambalaria eucalypti, and Teratosphaeria destructans.</title>
        <authorList>
            <person name="Wingfield B.D."/>
            <person name="Liu M."/>
            <person name="Nguyen H.D."/>
            <person name="Lane F.A."/>
            <person name="Morgan S.W."/>
            <person name="De Vos L."/>
            <person name="Wilken P.M."/>
            <person name="Duong T.A."/>
            <person name="Aylward J."/>
            <person name="Coetzee M.P."/>
            <person name="Dadej K."/>
            <person name="De Beer Z.W."/>
            <person name="Findlay W."/>
            <person name="Havenga M."/>
            <person name="Kolarik M."/>
            <person name="Menzies J.G."/>
            <person name="Naidoo K."/>
            <person name="Pochopski O."/>
            <person name="Shoukouhi P."/>
            <person name="Santana Q.C."/>
            <person name="Seifert K.A."/>
            <person name="Soal N."/>
            <person name="Steenkamp E.T."/>
            <person name="Tatham C.T."/>
            <person name="van der Nest M.A."/>
            <person name="Wingfield M.J."/>
        </authorList>
    </citation>
    <scope>NUCLEOTIDE SEQUENCE [LARGE SCALE GENOMIC DNA]</scope>
    <source>
        <strain evidence="13">CMW44962</strain>
    </source>
</reference>
<evidence type="ECO:0000313" key="14">
    <source>
        <dbReference type="Proteomes" id="UP001138500"/>
    </source>
</evidence>
<dbReference type="PANTHER" id="PTHR10416:SF0">
    <property type="entry name" value="DNA POLYMERASE DELTA SUBUNIT 2"/>
    <property type="match status" value="1"/>
</dbReference>
<name>A0A9W7SVR7_9PEZI</name>
<evidence type="ECO:0000256" key="7">
    <source>
        <dbReference type="ARBA" id="ARBA00022932"/>
    </source>
</evidence>
<feature type="domain" description="DNA polymerase alpha/delta/epsilon subunit B" evidence="11">
    <location>
        <begin position="223"/>
        <end position="460"/>
    </location>
</feature>
<keyword evidence="14" id="KW-1185">Reference proteome</keyword>
<comment type="catalytic activity">
    <reaction evidence="9">
        <text>DNA(n) + a 2'-deoxyribonucleoside 5'-triphosphate = DNA(n+1) + diphosphate</text>
        <dbReference type="Rhea" id="RHEA:22508"/>
        <dbReference type="Rhea" id="RHEA-COMP:17339"/>
        <dbReference type="Rhea" id="RHEA-COMP:17340"/>
        <dbReference type="ChEBI" id="CHEBI:33019"/>
        <dbReference type="ChEBI" id="CHEBI:61560"/>
        <dbReference type="ChEBI" id="CHEBI:173112"/>
        <dbReference type="EC" id="2.7.7.7"/>
    </reaction>
</comment>
<evidence type="ECO:0000256" key="8">
    <source>
        <dbReference type="ARBA" id="ARBA00023242"/>
    </source>
</evidence>
<organism evidence="13 14">
    <name type="scientific">Teratosphaeria destructans</name>
    <dbReference type="NCBI Taxonomy" id="418781"/>
    <lineage>
        <taxon>Eukaryota</taxon>
        <taxon>Fungi</taxon>
        <taxon>Dikarya</taxon>
        <taxon>Ascomycota</taxon>
        <taxon>Pezizomycotina</taxon>
        <taxon>Dothideomycetes</taxon>
        <taxon>Dothideomycetidae</taxon>
        <taxon>Mycosphaerellales</taxon>
        <taxon>Teratosphaeriaceae</taxon>
        <taxon>Teratosphaeria</taxon>
    </lineage>
</organism>
<comment type="similarity">
    <text evidence="2">Belongs to the DNA polymerase delta/II small subunit family.</text>
</comment>
<dbReference type="InterPro" id="IPR024826">
    <property type="entry name" value="DNA_pol_delta/II_ssu"/>
</dbReference>
<comment type="caution">
    <text evidence="13">The sequence shown here is derived from an EMBL/GenBank/DDBJ whole genome shotgun (WGS) entry which is preliminary data.</text>
</comment>
<evidence type="ECO:0000256" key="5">
    <source>
        <dbReference type="ARBA" id="ARBA00022695"/>
    </source>
</evidence>
<keyword evidence="4" id="KW-0808">Transferase</keyword>
<dbReference type="GO" id="GO:0043625">
    <property type="term" value="C:delta DNA polymerase complex"/>
    <property type="evidence" value="ECO:0007669"/>
    <property type="project" value="TreeGrafter"/>
</dbReference>
<dbReference type="GO" id="GO:0006273">
    <property type="term" value="P:lagging strand elongation"/>
    <property type="evidence" value="ECO:0007669"/>
    <property type="project" value="UniProtKB-ARBA"/>
</dbReference>
<dbReference type="Gene3D" id="3.60.21.50">
    <property type="match status" value="1"/>
</dbReference>
<dbReference type="FunFam" id="2.40.50.430:FF:000002">
    <property type="entry name" value="DNA polymerase delta subunit"/>
    <property type="match status" value="1"/>
</dbReference>
<feature type="domain" description="DNA polymerase delta subunit OB-fold" evidence="12">
    <location>
        <begin position="34"/>
        <end position="187"/>
    </location>
</feature>
<dbReference type="GO" id="GO:0003677">
    <property type="term" value="F:DNA binding"/>
    <property type="evidence" value="ECO:0007669"/>
    <property type="project" value="InterPro"/>
</dbReference>
<dbReference type="GO" id="GO:0003887">
    <property type="term" value="F:DNA-directed DNA polymerase activity"/>
    <property type="evidence" value="ECO:0007669"/>
    <property type="project" value="UniProtKB-KW"/>
</dbReference>
<dbReference type="EC" id="2.7.7.7" evidence="3"/>
<dbReference type="Gene3D" id="2.40.50.430">
    <property type="match status" value="1"/>
</dbReference>
<evidence type="ECO:0000256" key="1">
    <source>
        <dbReference type="ARBA" id="ARBA00004123"/>
    </source>
</evidence>
<dbReference type="InterPro" id="IPR007185">
    <property type="entry name" value="DNA_pol_a/d/e_bsu"/>
</dbReference>
<dbReference type="PANTHER" id="PTHR10416">
    <property type="entry name" value="DNA POLYMERASE DELTA SUBUNIT 2"/>
    <property type="match status" value="1"/>
</dbReference>
<keyword evidence="8" id="KW-0539">Nucleus</keyword>
<dbReference type="Pfam" id="PF04042">
    <property type="entry name" value="DNA_pol_E_B"/>
    <property type="match status" value="1"/>
</dbReference>
<dbReference type="OrthoDB" id="3763at2759"/>
<evidence type="ECO:0000256" key="3">
    <source>
        <dbReference type="ARBA" id="ARBA00012417"/>
    </source>
</evidence>
<dbReference type="Pfam" id="PF18018">
    <property type="entry name" value="DNA_pol_D_N"/>
    <property type="match status" value="1"/>
</dbReference>
<evidence type="ECO:0000256" key="10">
    <source>
        <dbReference type="SAM" id="MobiDB-lite"/>
    </source>
</evidence>
<dbReference type="Proteomes" id="UP001138500">
    <property type="component" value="Unassembled WGS sequence"/>
</dbReference>
<gene>
    <name evidence="13" type="ORF">Tdes44962_MAKER08794</name>
</gene>
<evidence type="ECO:0000259" key="11">
    <source>
        <dbReference type="Pfam" id="PF04042"/>
    </source>
</evidence>
<evidence type="ECO:0000256" key="4">
    <source>
        <dbReference type="ARBA" id="ARBA00022679"/>
    </source>
</evidence>
<evidence type="ECO:0000256" key="9">
    <source>
        <dbReference type="ARBA" id="ARBA00049244"/>
    </source>
</evidence>
<accession>A0A9W7SVR7</accession>
<dbReference type="CDD" id="cd07387">
    <property type="entry name" value="MPP_PolD2_C"/>
    <property type="match status" value="1"/>
</dbReference>
<evidence type="ECO:0000256" key="6">
    <source>
        <dbReference type="ARBA" id="ARBA00022705"/>
    </source>
</evidence>
<keyword evidence="6" id="KW-0235">DNA replication</keyword>
<evidence type="ECO:0000256" key="2">
    <source>
        <dbReference type="ARBA" id="ARBA00006035"/>
    </source>
</evidence>
<comment type="subcellular location">
    <subcellularLocation>
        <location evidence="1">Nucleus</location>
    </subcellularLocation>
</comment>
<dbReference type="AlphaFoldDB" id="A0A9W7SVR7"/>
<sequence>MAGPDEPLTRTHPSYLPHHRYLLPKGQDRHYQQQYADMYFARLAQLKPAVEHVAADAFDNIEVAGESCRRVDRVLDVRQGELCWVVGTIYMEMPLKPNVLEDIGKEHWIAAPPSRVKYDSGVGFAGEGEKGAHSGAQGGVGTQIMLEDESGRLRLTGGFLRGCLLVTGAIVAVVGTENKDGDFEVLDLRVPDLPRQPPRWERDDGEAALSEARQQDRPHPGKVAILSGLSISGDDGDTLPLDLLLEYLLGEAGTPTDQASAAHITRLIIAGNALSHASPIPSRQDIATAKKSLPGATRKYGYDAAAYNAAPTDRLDTWLATLLPSLPITLLPGEHDPTSTALPQQPIHAAMFPHSRAYMNPPSSSSSPPPTPWFAPTTNPTSFSLAGWSFLGTAGQPVNDMAKYLPSDDRLAMIEALLRWRLVAPTAPDTLWCYPFQDGDQFVLEECPHVFFVGDQPAFGTEVVEGPAGQRVRVVAVPSFRDTGEVVVVDLESLECEVLRFGVFGGEEG</sequence>
<dbReference type="GO" id="GO:0006281">
    <property type="term" value="P:DNA repair"/>
    <property type="evidence" value="ECO:0007669"/>
    <property type="project" value="UniProtKB-ARBA"/>
</dbReference>
<evidence type="ECO:0000259" key="12">
    <source>
        <dbReference type="Pfam" id="PF18018"/>
    </source>
</evidence>
<dbReference type="EMBL" id="RIBY02001090">
    <property type="protein sequence ID" value="KAH9833371.1"/>
    <property type="molecule type" value="Genomic_DNA"/>
</dbReference>
<dbReference type="InterPro" id="IPR040663">
    <property type="entry name" value="DNA_pol_D_N"/>
</dbReference>